<sequence length="320" mass="36080">MELKACSLLLVTAISQLWCCSTGDAEYVTLVRRVGGAPAPAAATAGELEISLSSSRGSDSTNASLIRGEIVSQRRQHSNDNNIETRLDRIRARAASDSSRWRQRAERAHLERQRLAREMALLREQVQQASAKKNNDNDGRRGRRRKAATIHVRSNYNGVERLRRVITVLREKAPIVGAYSRSAGRNMEKRADRLERKLRKIEIRISRGRRRYNNYNPDNESALINATVHRRSAAAAPQLRILTKRSIDEAESSAQRELREAAAAAEQAEAWVKIITDAAAKEMELTGTNCTQEQSESVKKLLETVRNLQRLAGERQWFCL</sequence>
<protein>
    <submittedName>
        <fullName evidence="4">Uncharacterized protein</fullName>
    </submittedName>
</protein>
<proteinExistence type="predicted"/>
<feature type="signal peptide" evidence="3">
    <location>
        <begin position="1"/>
        <end position="25"/>
    </location>
</feature>
<dbReference type="Proteomes" id="UP001627154">
    <property type="component" value="Unassembled WGS sequence"/>
</dbReference>
<comment type="caution">
    <text evidence="4">The sequence shown here is derived from an EMBL/GenBank/DDBJ whole genome shotgun (WGS) entry which is preliminary data.</text>
</comment>
<organism evidence="4 5">
    <name type="scientific">Trichogramma kaykai</name>
    <dbReference type="NCBI Taxonomy" id="54128"/>
    <lineage>
        <taxon>Eukaryota</taxon>
        <taxon>Metazoa</taxon>
        <taxon>Ecdysozoa</taxon>
        <taxon>Arthropoda</taxon>
        <taxon>Hexapoda</taxon>
        <taxon>Insecta</taxon>
        <taxon>Pterygota</taxon>
        <taxon>Neoptera</taxon>
        <taxon>Endopterygota</taxon>
        <taxon>Hymenoptera</taxon>
        <taxon>Apocrita</taxon>
        <taxon>Proctotrupomorpha</taxon>
        <taxon>Chalcidoidea</taxon>
        <taxon>Trichogrammatidae</taxon>
        <taxon>Trichogramma</taxon>
    </lineage>
</organism>
<evidence type="ECO:0000313" key="5">
    <source>
        <dbReference type="Proteomes" id="UP001627154"/>
    </source>
</evidence>
<evidence type="ECO:0000256" key="2">
    <source>
        <dbReference type="SAM" id="MobiDB-lite"/>
    </source>
</evidence>
<feature type="coiled-coil region" evidence="1">
    <location>
        <begin position="184"/>
        <end position="211"/>
    </location>
</feature>
<feature type="region of interest" description="Disordered" evidence="2">
    <location>
        <begin position="51"/>
        <end position="81"/>
    </location>
</feature>
<reference evidence="4 5" key="1">
    <citation type="journal article" date="2024" name="bioRxiv">
        <title>A reference genome for Trichogramma kaykai: A tiny desert-dwelling parasitoid wasp with competing sex-ratio distorters.</title>
        <authorList>
            <person name="Culotta J."/>
            <person name="Lindsey A.R."/>
        </authorList>
    </citation>
    <scope>NUCLEOTIDE SEQUENCE [LARGE SCALE GENOMIC DNA]</scope>
    <source>
        <strain evidence="4 5">KSX58</strain>
    </source>
</reference>
<keyword evidence="5" id="KW-1185">Reference proteome</keyword>
<keyword evidence="3" id="KW-0732">Signal</keyword>
<evidence type="ECO:0000256" key="3">
    <source>
        <dbReference type="SAM" id="SignalP"/>
    </source>
</evidence>
<feature type="region of interest" description="Disordered" evidence="2">
    <location>
        <begin position="126"/>
        <end position="146"/>
    </location>
</feature>
<accession>A0ABD2XI29</accession>
<gene>
    <name evidence="4" type="ORF">TKK_002540</name>
</gene>
<feature type="chain" id="PRO_5044887932" evidence="3">
    <location>
        <begin position="26"/>
        <end position="320"/>
    </location>
</feature>
<keyword evidence="1" id="KW-0175">Coiled coil</keyword>
<evidence type="ECO:0000313" key="4">
    <source>
        <dbReference type="EMBL" id="KAL3404881.1"/>
    </source>
</evidence>
<name>A0ABD2XI29_9HYME</name>
<dbReference type="EMBL" id="JBJJXI010000022">
    <property type="protein sequence ID" value="KAL3404881.1"/>
    <property type="molecule type" value="Genomic_DNA"/>
</dbReference>
<dbReference type="AlphaFoldDB" id="A0ABD2XI29"/>
<feature type="compositionally biased region" description="Polar residues" evidence="2">
    <location>
        <begin position="51"/>
        <end position="64"/>
    </location>
</feature>
<evidence type="ECO:0000256" key="1">
    <source>
        <dbReference type="SAM" id="Coils"/>
    </source>
</evidence>